<comment type="similarity">
    <text evidence="2 7">Belongs to the HSF family.</text>
</comment>
<dbReference type="Proteomes" id="UP000053201">
    <property type="component" value="Unassembled WGS sequence"/>
</dbReference>
<dbReference type="FunFam" id="1.10.10.10:FF:000027">
    <property type="entry name" value="Heat shock transcription factor 1"/>
    <property type="match status" value="1"/>
</dbReference>
<dbReference type="AlphaFoldDB" id="A0A0L0HRG4"/>
<evidence type="ECO:0000313" key="11">
    <source>
        <dbReference type="EMBL" id="KND03643.1"/>
    </source>
</evidence>
<dbReference type="GO" id="GO:0003700">
    <property type="term" value="F:DNA-binding transcription factor activity"/>
    <property type="evidence" value="ECO:0007669"/>
    <property type="project" value="InterPro"/>
</dbReference>
<keyword evidence="6" id="KW-0539">Nucleus</keyword>
<accession>A0A0L0HRG4</accession>
<dbReference type="GO" id="GO:0005634">
    <property type="term" value="C:nucleus"/>
    <property type="evidence" value="ECO:0007669"/>
    <property type="project" value="UniProtKB-SubCell"/>
</dbReference>
<gene>
    <name evidence="11" type="ORF">SPPG_01116</name>
</gene>
<evidence type="ECO:0000256" key="2">
    <source>
        <dbReference type="ARBA" id="ARBA00006403"/>
    </source>
</evidence>
<dbReference type="RefSeq" id="XP_016611682.1">
    <property type="nucleotide sequence ID" value="XM_016749436.1"/>
</dbReference>
<evidence type="ECO:0000256" key="5">
    <source>
        <dbReference type="ARBA" id="ARBA00023163"/>
    </source>
</evidence>
<dbReference type="Pfam" id="PF00447">
    <property type="entry name" value="HSF_DNA-bind"/>
    <property type="match status" value="1"/>
</dbReference>
<dbReference type="OMA" id="WNFEHPN"/>
<dbReference type="Gene3D" id="1.10.10.10">
    <property type="entry name" value="Winged helix-like DNA-binding domain superfamily/Winged helix DNA-binding domain"/>
    <property type="match status" value="1"/>
</dbReference>
<dbReference type="STRING" id="645134.A0A0L0HRG4"/>
<dbReference type="GeneID" id="27684802"/>
<evidence type="ECO:0000256" key="1">
    <source>
        <dbReference type="ARBA" id="ARBA00004123"/>
    </source>
</evidence>
<evidence type="ECO:0000256" key="7">
    <source>
        <dbReference type="RuleBase" id="RU004020"/>
    </source>
</evidence>
<dbReference type="InterPro" id="IPR036390">
    <property type="entry name" value="WH_DNA-bd_sf"/>
</dbReference>
<keyword evidence="5" id="KW-0804">Transcription</keyword>
<dbReference type="InterPro" id="IPR036388">
    <property type="entry name" value="WH-like_DNA-bd_sf"/>
</dbReference>
<comment type="subcellular location">
    <subcellularLocation>
        <location evidence="1">Nucleus</location>
    </subcellularLocation>
</comment>
<feature type="domain" description="HSF-type DNA-binding" evidence="10">
    <location>
        <begin position="62"/>
        <end position="86"/>
    </location>
</feature>
<evidence type="ECO:0000256" key="6">
    <source>
        <dbReference type="ARBA" id="ARBA00023242"/>
    </source>
</evidence>
<evidence type="ECO:0000256" key="3">
    <source>
        <dbReference type="ARBA" id="ARBA00023015"/>
    </source>
</evidence>
<dbReference type="InParanoid" id="A0A0L0HRG4"/>
<protein>
    <recommendedName>
        <fullName evidence="10">HSF-type DNA-binding domain-containing protein</fullName>
    </recommendedName>
</protein>
<keyword evidence="4" id="KW-0238">DNA-binding</keyword>
<sequence>MERMTPTDKKPDAGAGNSSQAAFINKLYSMLEDSSVQHLICWDPTGTYFIVNNITDFSKTVLPQYFKHNNFASFVRQLNMYGFHKINDMYHGNSSETWEFKHPDFRRGQVELLQNIKRKSSKMTQQQRAQAAANLTISKDERIEQLTNKVLELEEKLAKVHESYNLLWSETVACRLLQSKHHQVITNITSFLASIYREDGDNTSRKRKFDVDILQAEVAKISPQDTKPNPLPSIDRHIHNRSSPPLVEDHGLQSETESAYEEYDEYSGDIVQVSPPATKRLRTMV</sequence>
<dbReference type="PRINTS" id="PR00056">
    <property type="entry name" value="HSFDOMAIN"/>
</dbReference>
<evidence type="ECO:0000256" key="9">
    <source>
        <dbReference type="SAM" id="MobiDB-lite"/>
    </source>
</evidence>
<feature type="region of interest" description="Disordered" evidence="9">
    <location>
        <begin position="235"/>
        <end position="265"/>
    </location>
</feature>
<dbReference type="OrthoDB" id="60033at2759"/>
<keyword evidence="12" id="KW-1185">Reference proteome</keyword>
<dbReference type="InterPro" id="IPR000232">
    <property type="entry name" value="HSF_DNA-bd"/>
</dbReference>
<organism evidence="11 12">
    <name type="scientific">Spizellomyces punctatus (strain DAOM BR117)</name>
    <dbReference type="NCBI Taxonomy" id="645134"/>
    <lineage>
        <taxon>Eukaryota</taxon>
        <taxon>Fungi</taxon>
        <taxon>Fungi incertae sedis</taxon>
        <taxon>Chytridiomycota</taxon>
        <taxon>Chytridiomycota incertae sedis</taxon>
        <taxon>Chytridiomycetes</taxon>
        <taxon>Spizellomycetales</taxon>
        <taxon>Spizellomycetaceae</taxon>
        <taxon>Spizellomyces</taxon>
    </lineage>
</organism>
<dbReference type="PANTHER" id="PTHR10015:SF427">
    <property type="entry name" value="HEAT SHOCK FACTOR PROTEIN"/>
    <property type="match status" value="1"/>
</dbReference>
<keyword evidence="8" id="KW-0175">Coiled coil</keyword>
<dbReference type="VEuPathDB" id="FungiDB:SPPG_01116"/>
<dbReference type="PANTHER" id="PTHR10015">
    <property type="entry name" value="HEAT SHOCK TRANSCRIPTION FACTOR"/>
    <property type="match status" value="1"/>
</dbReference>
<dbReference type="PROSITE" id="PS00434">
    <property type="entry name" value="HSF_DOMAIN"/>
    <property type="match status" value="1"/>
</dbReference>
<dbReference type="EMBL" id="KQ257451">
    <property type="protein sequence ID" value="KND03643.1"/>
    <property type="molecule type" value="Genomic_DNA"/>
</dbReference>
<reference evidence="11 12" key="1">
    <citation type="submission" date="2009-08" db="EMBL/GenBank/DDBJ databases">
        <title>The Genome Sequence of Spizellomyces punctatus strain DAOM BR117.</title>
        <authorList>
            <consortium name="The Broad Institute Genome Sequencing Platform"/>
            <person name="Russ C."/>
            <person name="Cuomo C."/>
            <person name="Shea T."/>
            <person name="Young S.K."/>
            <person name="Zeng Q."/>
            <person name="Koehrsen M."/>
            <person name="Haas B."/>
            <person name="Borodovsky M."/>
            <person name="Guigo R."/>
            <person name="Alvarado L."/>
            <person name="Berlin A."/>
            <person name="Bochicchio J."/>
            <person name="Borenstein D."/>
            <person name="Chapman S."/>
            <person name="Chen Z."/>
            <person name="Engels R."/>
            <person name="Freedman E."/>
            <person name="Gellesch M."/>
            <person name="Goldberg J."/>
            <person name="Griggs A."/>
            <person name="Gujja S."/>
            <person name="Heiman D."/>
            <person name="Hepburn T."/>
            <person name="Howarth C."/>
            <person name="Jen D."/>
            <person name="Larson L."/>
            <person name="Lewis B."/>
            <person name="Mehta T."/>
            <person name="Park D."/>
            <person name="Pearson M."/>
            <person name="Roberts A."/>
            <person name="Saif S."/>
            <person name="Shenoy N."/>
            <person name="Sisk P."/>
            <person name="Stolte C."/>
            <person name="Sykes S."/>
            <person name="Thomson T."/>
            <person name="Walk T."/>
            <person name="White J."/>
            <person name="Yandava C."/>
            <person name="Burger G."/>
            <person name="Gray M.W."/>
            <person name="Holland P.W.H."/>
            <person name="King N."/>
            <person name="Lang F.B.F."/>
            <person name="Roger A.J."/>
            <person name="Ruiz-Trillo I."/>
            <person name="Lander E."/>
            <person name="Nusbaum C."/>
        </authorList>
    </citation>
    <scope>NUCLEOTIDE SEQUENCE [LARGE SCALE GENOMIC DNA]</scope>
    <source>
        <strain evidence="11 12">DAOM BR117</strain>
    </source>
</reference>
<feature type="coiled-coil region" evidence="8">
    <location>
        <begin position="136"/>
        <end position="163"/>
    </location>
</feature>
<dbReference type="SMART" id="SM00415">
    <property type="entry name" value="HSF"/>
    <property type="match status" value="1"/>
</dbReference>
<evidence type="ECO:0000259" key="10">
    <source>
        <dbReference type="PROSITE" id="PS00434"/>
    </source>
</evidence>
<evidence type="ECO:0000313" key="12">
    <source>
        <dbReference type="Proteomes" id="UP000053201"/>
    </source>
</evidence>
<dbReference type="GO" id="GO:0043565">
    <property type="term" value="F:sequence-specific DNA binding"/>
    <property type="evidence" value="ECO:0007669"/>
    <property type="project" value="InterPro"/>
</dbReference>
<evidence type="ECO:0000256" key="4">
    <source>
        <dbReference type="ARBA" id="ARBA00023125"/>
    </source>
</evidence>
<proteinExistence type="inferred from homology"/>
<dbReference type="SUPFAM" id="SSF46785">
    <property type="entry name" value="Winged helix' DNA-binding domain"/>
    <property type="match status" value="1"/>
</dbReference>
<dbReference type="eggNOG" id="KOG0627">
    <property type="taxonomic scope" value="Eukaryota"/>
</dbReference>
<keyword evidence="3" id="KW-0805">Transcription regulation</keyword>
<name>A0A0L0HRG4_SPIPD</name>
<evidence type="ECO:0000256" key="8">
    <source>
        <dbReference type="SAM" id="Coils"/>
    </source>
</evidence>